<evidence type="ECO:0000313" key="1">
    <source>
        <dbReference type="EMBL" id="KKM18359.1"/>
    </source>
</evidence>
<proteinExistence type="predicted"/>
<reference evidence="1" key="1">
    <citation type="journal article" date="2015" name="Nature">
        <title>Complex archaea that bridge the gap between prokaryotes and eukaryotes.</title>
        <authorList>
            <person name="Spang A."/>
            <person name="Saw J.H."/>
            <person name="Jorgensen S.L."/>
            <person name="Zaremba-Niedzwiedzka K."/>
            <person name="Martijn J."/>
            <person name="Lind A.E."/>
            <person name="van Eijk R."/>
            <person name="Schleper C."/>
            <person name="Guy L."/>
            <person name="Ettema T.J."/>
        </authorList>
    </citation>
    <scope>NUCLEOTIDE SEQUENCE</scope>
</reference>
<dbReference type="EMBL" id="LAZR01014240">
    <property type="protein sequence ID" value="KKM18359.1"/>
    <property type="molecule type" value="Genomic_DNA"/>
</dbReference>
<dbReference type="AlphaFoldDB" id="A0A0F9IF57"/>
<accession>A0A0F9IF57</accession>
<gene>
    <name evidence="1" type="ORF">LCGC14_1666440</name>
</gene>
<protein>
    <submittedName>
        <fullName evidence="1">Uncharacterized protein</fullName>
    </submittedName>
</protein>
<sequence length="51" mass="5990">MDLHQPTSYIQAESEATLRGSRNPEVLLEDLLSVRFWHARPLVLHLEQHRV</sequence>
<feature type="non-terminal residue" evidence="1">
    <location>
        <position position="51"/>
    </location>
</feature>
<name>A0A0F9IF57_9ZZZZ</name>
<organism evidence="1">
    <name type="scientific">marine sediment metagenome</name>
    <dbReference type="NCBI Taxonomy" id="412755"/>
    <lineage>
        <taxon>unclassified sequences</taxon>
        <taxon>metagenomes</taxon>
        <taxon>ecological metagenomes</taxon>
    </lineage>
</organism>
<comment type="caution">
    <text evidence="1">The sequence shown here is derived from an EMBL/GenBank/DDBJ whole genome shotgun (WGS) entry which is preliminary data.</text>
</comment>